<evidence type="ECO:0008006" key="3">
    <source>
        <dbReference type="Google" id="ProtNLM"/>
    </source>
</evidence>
<accession>A0A9D4L3J7</accession>
<dbReference type="Proteomes" id="UP000828390">
    <property type="component" value="Unassembled WGS sequence"/>
</dbReference>
<comment type="caution">
    <text evidence="1">The sequence shown here is derived from an EMBL/GenBank/DDBJ whole genome shotgun (WGS) entry which is preliminary data.</text>
</comment>
<dbReference type="EMBL" id="JAIWYP010000003">
    <property type="protein sequence ID" value="KAH3851287.1"/>
    <property type="molecule type" value="Genomic_DNA"/>
</dbReference>
<protein>
    <recommendedName>
        <fullName evidence="3">Sjoegren syndrome/scleroderma autoantigen 1</fullName>
    </recommendedName>
</protein>
<gene>
    <name evidence="1" type="ORF">DPMN_093767</name>
</gene>
<dbReference type="PANTHER" id="PTHR16537">
    <property type="entry name" value="SJOEGREN SYNDROME/SCLERODERMA AUTOANTIGEN 1"/>
    <property type="match status" value="1"/>
</dbReference>
<evidence type="ECO:0000313" key="1">
    <source>
        <dbReference type="EMBL" id="KAH3851287.1"/>
    </source>
</evidence>
<reference evidence="1" key="1">
    <citation type="journal article" date="2019" name="bioRxiv">
        <title>The Genome of the Zebra Mussel, Dreissena polymorpha: A Resource for Invasive Species Research.</title>
        <authorList>
            <person name="McCartney M.A."/>
            <person name="Auch B."/>
            <person name="Kono T."/>
            <person name="Mallez S."/>
            <person name="Zhang Y."/>
            <person name="Obille A."/>
            <person name="Becker A."/>
            <person name="Abrahante J.E."/>
            <person name="Garbe J."/>
            <person name="Badalamenti J.P."/>
            <person name="Herman A."/>
            <person name="Mangelson H."/>
            <person name="Liachko I."/>
            <person name="Sullivan S."/>
            <person name="Sone E.D."/>
            <person name="Koren S."/>
            <person name="Silverstein K.A.T."/>
            <person name="Beckman K.B."/>
            <person name="Gohl D.M."/>
        </authorList>
    </citation>
    <scope>NUCLEOTIDE SEQUENCE</scope>
    <source>
        <strain evidence="1">Duluth1</strain>
        <tissue evidence="1">Whole animal</tissue>
    </source>
</reference>
<dbReference type="InterPro" id="IPR051888">
    <property type="entry name" value="UPF0148_domain"/>
</dbReference>
<reference evidence="1" key="2">
    <citation type="submission" date="2020-11" db="EMBL/GenBank/DDBJ databases">
        <authorList>
            <person name="McCartney M.A."/>
            <person name="Auch B."/>
            <person name="Kono T."/>
            <person name="Mallez S."/>
            <person name="Becker A."/>
            <person name="Gohl D.M."/>
            <person name="Silverstein K.A.T."/>
            <person name="Koren S."/>
            <person name="Bechman K.B."/>
            <person name="Herman A."/>
            <person name="Abrahante J.E."/>
            <person name="Garbe J."/>
        </authorList>
    </citation>
    <scope>NUCLEOTIDE SEQUENCE</scope>
    <source>
        <strain evidence="1">Duluth1</strain>
        <tissue evidence="1">Whole animal</tissue>
    </source>
</reference>
<organism evidence="1 2">
    <name type="scientific">Dreissena polymorpha</name>
    <name type="common">Zebra mussel</name>
    <name type="synonym">Mytilus polymorpha</name>
    <dbReference type="NCBI Taxonomy" id="45954"/>
    <lineage>
        <taxon>Eukaryota</taxon>
        <taxon>Metazoa</taxon>
        <taxon>Spiralia</taxon>
        <taxon>Lophotrochozoa</taxon>
        <taxon>Mollusca</taxon>
        <taxon>Bivalvia</taxon>
        <taxon>Autobranchia</taxon>
        <taxon>Heteroconchia</taxon>
        <taxon>Euheterodonta</taxon>
        <taxon>Imparidentia</taxon>
        <taxon>Neoheterodontei</taxon>
        <taxon>Myida</taxon>
        <taxon>Dreissenoidea</taxon>
        <taxon>Dreissenidae</taxon>
        <taxon>Dreissena</taxon>
    </lineage>
</organism>
<keyword evidence="2" id="KW-1185">Reference proteome</keyword>
<dbReference type="InterPro" id="IPR009563">
    <property type="entry name" value="SSSCA1"/>
</dbReference>
<evidence type="ECO:0000313" key="2">
    <source>
        <dbReference type="Proteomes" id="UP000828390"/>
    </source>
</evidence>
<dbReference type="PANTHER" id="PTHR16537:SF1">
    <property type="entry name" value="PROTEIN ZNRD2"/>
    <property type="match status" value="1"/>
</dbReference>
<proteinExistence type="predicted"/>
<dbReference type="OrthoDB" id="28939at2759"/>
<name>A0A9D4L3J7_DREPO</name>
<sequence length="199" mass="21915">MDDDFEWQPPSEAEMKIIQARRERSDKISKLMGDYMLKGYKMLGICCPECSTILLQDKHGVNYCVACMELDTDTDKDDPVLSQAAARSQIREGTALDEVDTEGLSFLTRLSDTSLGASAALPERTSHDATTTLTSASNASKSNQYNLNLNFTDSLDALSAKILWATNELQKSNSVEYSIQLCQLIKSSADAIQSIKTII</sequence>
<dbReference type="Pfam" id="PF06677">
    <property type="entry name" value="Auto_anti-p27"/>
    <property type="match status" value="1"/>
</dbReference>
<dbReference type="AlphaFoldDB" id="A0A9D4L3J7"/>